<dbReference type="EMBL" id="JASCZI010060467">
    <property type="protein sequence ID" value="MED6132305.1"/>
    <property type="molecule type" value="Genomic_DNA"/>
</dbReference>
<dbReference type="Proteomes" id="UP001341840">
    <property type="component" value="Unassembled WGS sequence"/>
</dbReference>
<name>A0ABU6S8E5_9FABA</name>
<comment type="caution">
    <text evidence="2">The sequence shown here is derived from an EMBL/GenBank/DDBJ whole genome shotgun (WGS) entry which is preliminary data.</text>
</comment>
<sequence>MSGGGGVRERCVGWGRVNVDVDYELGEDREDWDLEMEGKRREIHLRRPLTMASVEKQLEEQLREAGNKLLDPPSSVDELLPMGA</sequence>
<feature type="region of interest" description="Disordered" evidence="1">
    <location>
        <begin position="65"/>
        <end position="84"/>
    </location>
</feature>
<keyword evidence="3" id="KW-1185">Reference proteome</keyword>
<reference evidence="2 3" key="1">
    <citation type="journal article" date="2023" name="Plants (Basel)">
        <title>Bridging the Gap: Combining Genomics and Transcriptomics Approaches to Understand Stylosanthes scabra, an Orphan Legume from the Brazilian Caatinga.</title>
        <authorList>
            <person name="Ferreira-Neto J.R.C."/>
            <person name="da Silva M.D."/>
            <person name="Binneck E."/>
            <person name="de Melo N.F."/>
            <person name="da Silva R.H."/>
            <person name="de Melo A.L.T.M."/>
            <person name="Pandolfi V."/>
            <person name="Bustamante F.O."/>
            <person name="Brasileiro-Vidal A.C."/>
            <person name="Benko-Iseppon A.M."/>
        </authorList>
    </citation>
    <scope>NUCLEOTIDE SEQUENCE [LARGE SCALE GENOMIC DNA]</scope>
    <source>
        <tissue evidence="2">Leaves</tissue>
    </source>
</reference>
<accession>A0ABU6S8E5</accession>
<evidence type="ECO:0000256" key="1">
    <source>
        <dbReference type="SAM" id="MobiDB-lite"/>
    </source>
</evidence>
<organism evidence="2 3">
    <name type="scientific">Stylosanthes scabra</name>
    <dbReference type="NCBI Taxonomy" id="79078"/>
    <lineage>
        <taxon>Eukaryota</taxon>
        <taxon>Viridiplantae</taxon>
        <taxon>Streptophyta</taxon>
        <taxon>Embryophyta</taxon>
        <taxon>Tracheophyta</taxon>
        <taxon>Spermatophyta</taxon>
        <taxon>Magnoliopsida</taxon>
        <taxon>eudicotyledons</taxon>
        <taxon>Gunneridae</taxon>
        <taxon>Pentapetalae</taxon>
        <taxon>rosids</taxon>
        <taxon>fabids</taxon>
        <taxon>Fabales</taxon>
        <taxon>Fabaceae</taxon>
        <taxon>Papilionoideae</taxon>
        <taxon>50 kb inversion clade</taxon>
        <taxon>dalbergioids sensu lato</taxon>
        <taxon>Dalbergieae</taxon>
        <taxon>Pterocarpus clade</taxon>
        <taxon>Stylosanthes</taxon>
    </lineage>
</organism>
<proteinExistence type="predicted"/>
<gene>
    <name evidence="2" type="ORF">PIB30_017740</name>
</gene>
<evidence type="ECO:0000313" key="2">
    <source>
        <dbReference type="EMBL" id="MED6132305.1"/>
    </source>
</evidence>
<protein>
    <submittedName>
        <fullName evidence="2">Uncharacterized protein</fullName>
    </submittedName>
</protein>
<evidence type="ECO:0000313" key="3">
    <source>
        <dbReference type="Proteomes" id="UP001341840"/>
    </source>
</evidence>